<dbReference type="PANTHER" id="PTHR21661:SF35">
    <property type="entry name" value="EPOXIDE HYDROLASE"/>
    <property type="match status" value="1"/>
</dbReference>
<sequence length="646" mass="74529">MTKKAENKNPNKKNQNSSSHIVSKLIFISAALIGLLSFYIYNIITIPPEVPQFDLNQWWGPYPIDLNRDLSIRPFTIEFTDVIINDLRERLLHRREFTPPLEDAGFTYGFNSNFLTQVLDYWQNKYNFKDREQFLNRYNHFKTNIQGLDIHFVHVKPQVSNHIHVIPLLMLHGWPGSFREFYEMIVKLARPHPSYNFVFELIIPSLPGFGYSEAPVRPGFGPAEMAVVIRNLMRRIGHERYYVHGGDAGHIVGSVMATLFQDEVLGFHTNMPVLMYHPLATAYTLLGSIWPSLIVEKELESRLYPLSQHFQRHLEESGYIHIQATKPDTIGAALTDSPTGLAAYILEKFSTWTNYEYKKAADGKLLMKYSLTHLLDNVMIYWATNSITTSMRLYSEACSKRNLALKLDQIPTNVPTWGIKFKHELIFQPDSLLRLKYKNYLHSTIVEDGGHFAALEMPDLLADDVFEAVDTFMEFHSGKKAEQERNLPKDETAKNIYEFTALNVYGKNVKLDEYKGHVLVIVDASNQRSIANSDYEQLNELLYKYGNSKGLRILLFPSQHNVYINLYNFSVKNHVEFDIFQKVETNGENAHPLWKFLKQKKTTSGDFSKCIVDSKGVPIEWFSGNLDPLDLDGFLDGYFNSDIEDY</sequence>
<keyword evidence="7" id="KW-0812">Transmembrane</keyword>
<keyword evidence="6" id="KW-0560">Oxidoreductase</keyword>
<evidence type="ECO:0000256" key="5">
    <source>
        <dbReference type="ARBA" id="ARBA00022801"/>
    </source>
</evidence>
<reference evidence="10" key="1">
    <citation type="submission" date="2025-08" db="UniProtKB">
        <authorList>
            <consortium name="RefSeq"/>
        </authorList>
    </citation>
    <scope>IDENTIFICATION</scope>
    <source>
        <tissue evidence="10">Whole larvae</tissue>
    </source>
</reference>
<accession>A0ABM3MHY6</accession>
<comment type="similarity">
    <text evidence="2">Belongs to the peptidase S33 family.</text>
</comment>
<evidence type="ECO:0000313" key="9">
    <source>
        <dbReference type="Proteomes" id="UP001652740"/>
    </source>
</evidence>
<dbReference type="PRINTS" id="PR00412">
    <property type="entry name" value="EPOXHYDRLASE"/>
</dbReference>
<evidence type="ECO:0000256" key="7">
    <source>
        <dbReference type="SAM" id="Phobius"/>
    </source>
</evidence>
<evidence type="ECO:0000256" key="3">
    <source>
        <dbReference type="ARBA" id="ARBA00022559"/>
    </source>
</evidence>
<feature type="transmembrane region" description="Helical" evidence="7">
    <location>
        <begin position="21"/>
        <end position="41"/>
    </location>
</feature>
<keyword evidence="7" id="KW-1133">Transmembrane helix</keyword>
<dbReference type="Pfam" id="PF06441">
    <property type="entry name" value="EHN"/>
    <property type="match status" value="1"/>
</dbReference>
<dbReference type="SUPFAM" id="SSF52833">
    <property type="entry name" value="Thioredoxin-like"/>
    <property type="match status" value="1"/>
</dbReference>
<protein>
    <submittedName>
        <fullName evidence="10">Juvenile hormone epoxide hydrolase-like isoform X2</fullName>
    </submittedName>
</protein>
<dbReference type="RefSeq" id="XP_052751009.1">
    <property type="nucleotide sequence ID" value="XM_052895049.1"/>
</dbReference>
<evidence type="ECO:0000256" key="6">
    <source>
        <dbReference type="ARBA" id="ARBA00023002"/>
    </source>
</evidence>
<dbReference type="InterPro" id="IPR000639">
    <property type="entry name" value="Epox_hydrolase-like"/>
</dbReference>
<dbReference type="InterPro" id="IPR000889">
    <property type="entry name" value="Glutathione_peroxidase"/>
</dbReference>
<dbReference type="InterPro" id="IPR029058">
    <property type="entry name" value="AB_hydrolase_fold"/>
</dbReference>
<dbReference type="PROSITE" id="PS51355">
    <property type="entry name" value="GLUTATHIONE_PEROXID_3"/>
    <property type="match status" value="1"/>
</dbReference>
<proteinExistence type="inferred from homology"/>
<evidence type="ECO:0000256" key="4">
    <source>
        <dbReference type="ARBA" id="ARBA00022797"/>
    </source>
</evidence>
<dbReference type="Gene3D" id="3.40.50.1820">
    <property type="entry name" value="alpha/beta hydrolase"/>
    <property type="match status" value="1"/>
</dbReference>
<dbReference type="GeneID" id="113509396"/>
<dbReference type="InterPro" id="IPR036249">
    <property type="entry name" value="Thioredoxin-like_sf"/>
</dbReference>
<evidence type="ECO:0000313" key="10">
    <source>
        <dbReference type="RefSeq" id="XP_052751009.1"/>
    </source>
</evidence>
<feature type="domain" description="Epoxide hydrolase N-terminal" evidence="8">
    <location>
        <begin position="72"/>
        <end position="181"/>
    </location>
</feature>
<dbReference type="Gene3D" id="3.40.30.10">
    <property type="entry name" value="Glutaredoxin"/>
    <property type="match status" value="1"/>
</dbReference>
<evidence type="ECO:0000256" key="1">
    <source>
        <dbReference type="ARBA" id="ARBA00006926"/>
    </source>
</evidence>
<dbReference type="Proteomes" id="UP001652740">
    <property type="component" value="Unplaced"/>
</dbReference>
<evidence type="ECO:0000256" key="2">
    <source>
        <dbReference type="ARBA" id="ARBA00010088"/>
    </source>
</evidence>
<dbReference type="InterPro" id="IPR010497">
    <property type="entry name" value="Epoxide_hydro_N"/>
</dbReference>
<name>A0ABM3MHY6_GALME</name>
<keyword evidence="4" id="KW-0058">Aromatic hydrocarbons catabolism</keyword>
<evidence type="ECO:0000259" key="8">
    <source>
        <dbReference type="Pfam" id="PF06441"/>
    </source>
</evidence>
<dbReference type="PANTHER" id="PTHR21661">
    <property type="entry name" value="EPOXIDE HYDROLASE 1-RELATED"/>
    <property type="match status" value="1"/>
</dbReference>
<dbReference type="SUPFAM" id="SSF53474">
    <property type="entry name" value="alpha/beta-Hydrolases"/>
    <property type="match status" value="1"/>
</dbReference>
<keyword evidence="9" id="KW-1185">Reference proteome</keyword>
<keyword evidence="3" id="KW-0575">Peroxidase</keyword>
<keyword evidence="5" id="KW-0378">Hydrolase</keyword>
<dbReference type="Pfam" id="PF00255">
    <property type="entry name" value="GSHPx"/>
    <property type="match status" value="1"/>
</dbReference>
<gene>
    <name evidence="10" type="primary">LOC113509396</name>
</gene>
<organism evidence="9 10">
    <name type="scientific">Galleria mellonella</name>
    <name type="common">Greater wax moth</name>
    <dbReference type="NCBI Taxonomy" id="7137"/>
    <lineage>
        <taxon>Eukaryota</taxon>
        <taxon>Metazoa</taxon>
        <taxon>Ecdysozoa</taxon>
        <taxon>Arthropoda</taxon>
        <taxon>Hexapoda</taxon>
        <taxon>Insecta</taxon>
        <taxon>Pterygota</taxon>
        <taxon>Neoptera</taxon>
        <taxon>Endopterygota</taxon>
        <taxon>Lepidoptera</taxon>
        <taxon>Glossata</taxon>
        <taxon>Ditrysia</taxon>
        <taxon>Pyraloidea</taxon>
        <taxon>Pyralidae</taxon>
        <taxon>Galleriinae</taxon>
        <taxon>Galleria</taxon>
    </lineage>
</organism>
<keyword evidence="7" id="KW-0472">Membrane</keyword>
<comment type="similarity">
    <text evidence="1">Belongs to the glutathione peroxidase family.</text>
</comment>